<dbReference type="InterPro" id="IPR001849">
    <property type="entry name" value="PH_domain"/>
</dbReference>
<dbReference type="SMART" id="SM00233">
    <property type="entry name" value="PH"/>
    <property type="match status" value="1"/>
</dbReference>
<feature type="domain" description="PH" evidence="2">
    <location>
        <begin position="570"/>
        <end position="686"/>
    </location>
</feature>
<feature type="region of interest" description="Disordered" evidence="1">
    <location>
        <begin position="165"/>
        <end position="419"/>
    </location>
</feature>
<evidence type="ECO:0000313" key="3">
    <source>
        <dbReference type="EMBL" id="KAK3261714.1"/>
    </source>
</evidence>
<dbReference type="Proteomes" id="UP001190700">
    <property type="component" value="Unassembled WGS sequence"/>
</dbReference>
<dbReference type="InterPro" id="IPR051707">
    <property type="entry name" value="PI-Interact_SigTrans_Reg"/>
</dbReference>
<dbReference type="Pfam" id="PF00169">
    <property type="entry name" value="PH"/>
    <property type="match status" value="1"/>
</dbReference>
<sequence length="693" mass="72450">MAQASSTNADSLTSRNQNPFLSEPQKPAPADFSFLEALSPFGTNVTPNHEATAGKNFPTQAIRTTPEQTGGSNGVGGPSNSGTPTSAESKLMGPRVSLSVTELERSGDISAQRVDELRREQQLEAIQAMEERKEVFPELPVPSRVRTSSCISPNATSLLSAQNPFQKEDAPGMGSAFPGGANPPGGDKFDNFAAMHEPQRANMPDQSAMGHQRRFSHSSASDSTSSASDAKDTADAMLNMKIDGGVASSVSGAPMGGSPMGGSPMGGSPMRFTGQRRDSRASSVPINPMDFFDGPPTSKVPPQPSIPTSGLSESSNSSQLALATAGAPTTAASNGMLDSTPALPAPLPPAFDGLPAQSLQAPAPPAPQAHLDLDFLESLPPASPSRPHAASFTAGSSSRALTDPEATIPTPSREAPQSFARSITLAPQALSAAKPTAATYNGSCHEFVCGDCGVMNLLQPGYTMAKCGQCGLLVTLSQLNSADALPPALPAKPKNVAFQDMPGWDEQPERSLVADSLFASNALPAARARSYTAAAAPAASPGGADTKQAGAAAQRPRIYSEPPVPLHQLQGEIKGWLQKKGGSKGSVIGVESAFQILTTGSGRKNWKSRFFVGNARTQKLHYYKDETDDQPLGMVDLEYCSVRREMHNTKYNCFVVDSKGRGSMLLSASSSEEVKRWIAFIESVAIPASNAIL</sequence>
<feature type="compositionally biased region" description="Low complexity" evidence="1">
    <location>
        <begin position="217"/>
        <end position="228"/>
    </location>
</feature>
<dbReference type="PANTHER" id="PTHR14336">
    <property type="entry name" value="TANDEM PH DOMAIN CONTAINING PROTEIN"/>
    <property type="match status" value="1"/>
</dbReference>
<evidence type="ECO:0000256" key="1">
    <source>
        <dbReference type="SAM" id="MobiDB-lite"/>
    </source>
</evidence>
<feature type="compositionally biased region" description="Gly residues" evidence="1">
    <location>
        <begin position="254"/>
        <end position="265"/>
    </location>
</feature>
<dbReference type="PROSITE" id="PS50003">
    <property type="entry name" value="PH_DOMAIN"/>
    <property type="match status" value="1"/>
</dbReference>
<feature type="compositionally biased region" description="Low complexity" evidence="1">
    <location>
        <begin position="350"/>
        <end position="361"/>
    </location>
</feature>
<dbReference type="SUPFAM" id="SSF50729">
    <property type="entry name" value="PH domain-like"/>
    <property type="match status" value="1"/>
</dbReference>
<dbReference type="AlphaFoldDB" id="A0AAE0FL44"/>
<feature type="compositionally biased region" description="Low complexity" evidence="1">
    <location>
        <begin position="244"/>
        <end position="253"/>
    </location>
</feature>
<accession>A0AAE0FL44</accession>
<comment type="caution">
    <text evidence="3">The sequence shown here is derived from an EMBL/GenBank/DDBJ whole genome shotgun (WGS) entry which is preliminary data.</text>
</comment>
<feature type="compositionally biased region" description="Polar residues" evidence="1">
    <location>
        <begin position="57"/>
        <end position="68"/>
    </location>
</feature>
<name>A0AAE0FL44_9CHLO</name>
<evidence type="ECO:0000259" key="2">
    <source>
        <dbReference type="PROSITE" id="PS50003"/>
    </source>
</evidence>
<reference evidence="3 4" key="1">
    <citation type="journal article" date="2015" name="Genome Biol. Evol.">
        <title>Comparative Genomics of a Bacterivorous Green Alga Reveals Evolutionary Causalities and Consequences of Phago-Mixotrophic Mode of Nutrition.</title>
        <authorList>
            <person name="Burns J.A."/>
            <person name="Paasch A."/>
            <person name="Narechania A."/>
            <person name="Kim E."/>
        </authorList>
    </citation>
    <scope>NUCLEOTIDE SEQUENCE [LARGE SCALE GENOMIC DNA]</scope>
    <source>
        <strain evidence="3 4">PLY_AMNH</strain>
    </source>
</reference>
<dbReference type="CDD" id="cd00821">
    <property type="entry name" value="PH"/>
    <property type="match status" value="1"/>
</dbReference>
<protein>
    <recommendedName>
        <fullName evidence="2">PH domain-containing protein</fullName>
    </recommendedName>
</protein>
<evidence type="ECO:0000313" key="4">
    <source>
        <dbReference type="Proteomes" id="UP001190700"/>
    </source>
</evidence>
<organism evidence="3 4">
    <name type="scientific">Cymbomonas tetramitiformis</name>
    <dbReference type="NCBI Taxonomy" id="36881"/>
    <lineage>
        <taxon>Eukaryota</taxon>
        <taxon>Viridiplantae</taxon>
        <taxon>Chlorophyta</taxon>
        <taxon>Pyramimonadophyceae</taxon>
        <taxon>Pyramimonadales</taxon>
        <taxon>Pyramimonadaceae</taxon>
        <taxon>Cymbomonas</taxon>
    </lineage>
</organism>
<feature type="compositionally biased region" description="Low complexity" evidence="1">
    <location>
        <begin position="309"/>
        <end position="332"/>
    </location>
</feature>
<dbReference type="EMBL" id="LGRX02016719">
    <property type="protein sequence ID" value="KAK3261714.1"/>
    <property type="molecule type" value="Genomic_DNA"/>
</dbReference>
<gene>
    <name evidence="3" type="ORF">CYMTET_29391</name>
</gene>
<feature type="region of interest" description="Disordered" evidence="1">
    <location>
        <begin position="1"/>
        <end position="94"/>
    </location>
</feature>
<dbReference type="Gene3D" id="2.30.29.30">
    <property type="entry name" value="Pleckstrin-homology domain (PH domain)/Phosphotyrosine-binding domain (PTB)"/>
    <property type="match status" value="1"/>
</dbReference>
<dbReference type="InterPro" id="IPR011993">
    <property type="entry name" value="PH-like_dom_sf"/>
</dbReference>
<feature type="compositionally biased region" description="Polar residues" evidence="1">
    <location>
        <begin position="1"/>
        <end position="20"/>
    </location>
</feature>
<proteinExistence type="predicted"/>
<keyword evidence="4" id="KW-1185">Reference proteome</keyword>